<keyword evidence="4 5" id="KW-0472">Membrane</keyword>
<evidence type="ECO:0000256" key="1">
    <source>
        <dbReference type="ARBA" id="ARBA00004141"/>
    </source>
</evidence>
<dbReference type="EMBL" id="BONI01000004">
    <property type="protein sequence ID" value="GIG04021.1"/>
    <property type="molecule type" value="Genomic_DNA"/>
</dbReference>
<evidence type="ECO:0000313" key="7">
    <source>
        <dbReference type="Proteomes" id="UP000630887"/>
    </source>
</evidence>
<dbReference type="GO" id="GO:0016020">
    <property type="term" value="C:membrane"/>
    <property type="evidence" value="ECO:0007669"/>
    <property type="project" value="UniProtKB-SubCell"/>
</dbReference>
<evidence type="ECO:0000256" key="3">
    <source>
        <dbReference type="ARBA" id="ARBA00022989"/>
    </source>
</evidence>
<accession>A0A8J3P4T1</accession>
<keyword evidence="2 5" id="KW-0812">Transmembrane</keyword>
<evidence type="ECO:0008006" key="8">
    <source>
        <dbReference type="Google" id="ProtNLM"/>
    </source>
</evidence>
<reference evidence="6 7" key="1">
    <citation type="submission" date="2021-01" db="EMBL/GenBank/DDBJ databases">
        <title>Whole genome shotgun sequence of Catellatospora coxensis NBRC 107359.</title>
        <authorList>
            <person name="Komaki H."/>
            <person name="Tamura T."/>
        </authorList>
    </citation>
    <scope>NUCLEOTIDE SEQUENCE [LARGE SCALE GENOMIC DNA]</scope>
    <source>
        <strain evidence="6 7">NBRC 107359</strain>
    </source>
</reference>
<dbReference type="RefSeq" id="WP_203688470.1">
    <property type="nucleotide sequence ID" value="NZ_BAAALC010000037.1"/>
</dbReference>
<protein>
    <recommendedName>
        <fullName evidence="8">DoxX-like protein</fullName>
    </recommendedName>
</protein>
<organism evidence="6 7">
    <name type="scientific">Catellatospora coxensis</name>
    <dbReference type="NCBI Taxonomy" id="310354"/>
    <lineage>
        <taxon>Bacteria</taxon>
        <taxon>Bacillati</taxon>
        <taxon>Actinomycetota</taxon>
        <taxon>Actinomycetes</taxon>
        <taxon>Micromonosporales</taxon>
        <taxon>Micromonosporaceae</taxon>
        <taxon>Catellatospora</taxon>
    </lineage>
</organism>
<evidence type="ECO:0000256" key="2">
    <source>
        <dbReference type="ARBA" id="ARBA00022692"/>
    </source>
</evidence>
<dbReference type="Proteomes" id="UP000630887">
    <property type="component" value="Unassembled WGS sequence"/>
</dbReference>
<sequence length="118" mass="12548">MFIGYLAVTIFAALITASCAYTYLTGHDYPKAQMRMKRIPLSWGPVLGLILAAGAVGLLAGLAVPLLGLIATAGLQAYFILALFAHLRVGSRKLTGWAVFYLTETAALVLHLAHHGLP</sequence>
<name>A0A8J3P4T1_9ACTN</name>
<gene>
    <name evidence="6" type="ORF">Cco03nite_07210</name>
</gene>
<evidence type="ECO:0000256" key="4">
    <source>
        <dbReference type="ARBA" id="ARBA00023136"/>
    </source>
</evidence>
<evidence type="ECO:0000256" key="5">
    <source>
        <dbReference type="SAM" id="Phobius"/>
    </source>
</evidence>
<dbReference type="Pfam" id="PF13564">
    <property type="entry name" value="DoxX_2"/>
    <property type="match status" value="1"/>
</dbReference>
<proteinExistence type="predicted"/>
<feature type="transmembrane region" description="Helical" evidence="5">
    <location>
        <begin position="6"/>
        <end position="24"/>
    </location>
</feature>
<dbReference type="InterPro" id="IPR032808">
    <property type="entry name" value="DoxX"/>
</dbReference>
<comment type="subcellular location">
    <subcellularLocation>
        <location evidence="1">Membrane</location>
        <topology evidence="1">Multi-pass membrane protein</topology>
    </subcellularLocation>
</comment>
<comment type="caution">
    <text evidence="6">The sequence shown here is derived from an EMBL/GenBank/DDBJ whole genome shotgun (WGS) entry which is preliminary data.</text>
</comment>
<feature type="transmembrane region" description="Helical" evidence="5">
    <location>
        <begin position="45"/>
        <end position="63"/>
    </location>
</feature>
<keyword evidence="3 5" id="KW-1133">Transmembrane helix</keyword>
<dbReference type="AlphaFoldDB" id="A0A8J3P4T1"/>
<evidence type="ECO:0000313" key="6">
    <source>
        <dbReference type="EMBL" id="GIG04021.1"/>
    </source>
</evidence>
<keyword evidence="7" id="KW-1185">Reference proteome</keyword>
<feature type="transmembrane region" description="Helical" evidence="5">
    <location>
        <begin position="69"/>
        <end position="87"/>
    </location>
</feature>
<feature type="transmembrane region" description="Helical" evidence="5">
    <location>
        <begin position="94"/>
        <end position="113"/>
    </location>
</feature>